<proteinExistence type="inferred from homology"/>
<gene>
    <name evidence="4" type="ORF">PG997_005544</name>
</gene>
<evidence type="ECO:0000313" key="5">
    <source>
        <dbReference type="Proteomes" id="UP001433268"/>
    </source>
</evidence>
<sequence length="523" mass="58694">MWMRLPKTPKPRYGLLGKVDDDDLDSSDTGSSRDDHFNSAHHEKQRHLHGAHVAILLSLNIALFIISIAFFAVTIQSQNAKYGGDIEENTRNGHLRPINIPRGAQQEGRRSMASPLGHAPHPLTAEHVRRMGKDPNEAVKIPPEWGYGYDAYFGRLDVFHQMHCLDALRREVWFDHYYGKKYPGGFNTTTEFHRLHLSHCTYLLMQNIMCNANTDVYTHIWTDTLTHPFPDFNIDHKCKNFDAVVAWQNENALDEKAFVELTRPEGYPYRKMTHKFKEIHGWLFGPNDVDDGSASYHYDTLPYVGIRFLKFGSCSTEDLSGQTSEIFFYEMVHPQSEDHNTSQGDYPETLLSRVQDILNSNSGNGFMKIREKGQPVKNFGVSMLHQLHCLEILKDIIEHGGEAPMGGGHSHNHGKRAKAETAPRDNLDEIKLADGAGHATHCLEYIAQSILCAADDTLEASFTGRLGTGEKVSVINGIGAVHQCRSSKGVLEALSQSQVEPLVVQQEVVAGDRLTHVLRHAAG</sequence>
<feature type="transmembrane region" description="Helical" evidence="3">
    <location>
        <begin position="53"/>
        <end position="73"/>
    </location>
</feature>
<dbReference type="Proteomes" id="UP001433268">
    <property type="component" value="Unassembled WGS sequence"/>
</dbReference>
<dbReference type="RefSeq" id="XP_066668782.1">
    <property type="nucleotide sequence ID" value="XM_066809859.1"/>
</dbReference>
<protein>
    <submittedName>
        <fullName evidence="4">Uncharacterized protein</fullName>
    </submittedName>
</protein>
<organism evidence="4 5">
    <name type="scientific">Apiospora hydei</name>
    <dbReference type="NCBI Taxonomy" id="1337664"/>
    <lineage>
        <taxon>Eukaryota</taxon>
        <taxon>Fungi</taxon>
        <taxon>Dikarya</taxon>
        <taxon>Ascomycota</taxon>
        <taxon>Pezizomycotina</taxon>
        <taxon>Sordariomycetes</taxon>
        <taxon>Xylariomycetidae</taxon>
        <taxon>Amphisphaeriales</taxon>
        <taxon>Apiosporaceae</taxon>
        <taxon>Apiospora</taxon>
    </lineage>
</organism>
<feature type="region of interest" description="Disordered" evidence="2">
    <location>
        <begin position="13"/>
        <end position="42"/>
    </location>
</feature>
<evidence type="ECO:0000313" key="4">
    <source>
        <dbReference type="EMBL" id="KAK8084273.1"/>
    </source>
</evidence>
<keyword evidence="3" id="KW-1133">Transmembrane helix</keyword>
<comment type="similarity">
    <text evidence="1">Belongs to the ustYa family.</text>
</comment>
<evidence type="ECO:0000256" key="3">
    <source>
        <dbReference type="SAM" id="Phobius"/>
    </source>
</evidence>
<dbReference type="Pfam" id="PF11807">
    <property type="entry name" value="UstYa"/>
    <property type="match status" value="2"/>
</dbReference>
<keyword evidence="3" id="KW-0472">Membrane</keyword>
<comment type="caution">
    <text evidence="4">The sequence shown here is derived from an EMBL/GenBank/DDBJ whole genome shotgun (WGS) entry which is preliminary data.</text>
</comment>
<dbReference type="PANTHER" id="PTHR33365:SF14">
    <property type="entry name" value="TAT PATHWAY SIGNAL SEQUENCE"/>
    <property type="match status" value="1"/>
</dbReference>
<reference evidence="4 5" key="1">
    <citation type="submission" date="2023-01" db="EMBL/GenBank/DDBJ databases">
        <title>Analysis of 21 Apiospora genomes using comparative genomics revels a genus with tremendous synthesis potential of carbohydrate active enzymes and secondary metabolites.</title>
        <authorList>
            <person name="Sorensen T."/>
        </authorList>
    </citation>
    <scope>NUCLEOTIDE SEQUENCE [LARGE SCALE GENOMIC DNA]</scope>
    <source>
        <strain evidence="4 5">CBS 114990</strain>
    </source>
</reference>
<keyword evidence="3" id="KW-0812">Transmembrane</keyword>
<feature type="region of interest" description="Disordered" evidence="2">
    <location>
        <begin position="403"/>
        <end position="422"/>
    </location>
</feature>
<evidence type="ECO:0000256" key="1">
    <source>
        <dbReference type="ARBA" id="ARBA00035112"/>
    </source>
</evidence>
<evidence type="ECO:0000256" key="2">
    <source>
        <dbReference type="SAM" id="MobiDB-lite"/>
    </source>
</evidence>
<accession>A0ABR1WQI5</accession>
<keyword evidence="5" id="KW-1185">Reference proteome</keyword>
<dbReference type="PANTHER" id="PTHR33365">
    <property type="entry name" value="YALI0B05434P"/>
    <property type="match status" value="1"/>
</dbReference>
<name>A0ABR1WQI5_9PEZI</name>
<feature type="compositionally biased region" description="Basic and acidic residues" evidence="2">
    <location>
        <begin position="31"/>
        <end position="42"/>
    </location>
</feature>
<dbReference type="GeneID" id="92042919"/>
<dbReference type="EMBL" id="JAQQWN010000005">
    <property type="protein sequence ID" value="KAK8084273.1"/>
    <property type="molecule type" value="Genomic_DNA"/>
</dbReference>
<dbReference type="InterPro" id="IPR021765">
    <property type="entry name" value="UstYa-like"/>
</dbReference>